<organism evidence="2 3">
    <name type="scientific">Fictibacillus terranigra</name>
    <dbReference type="NCBI Taxonomy" id="3058424"/>
    <lineage>
        <taxon>Bacteria</taxon>
        <taxon>Bacillati</taxon>
        <taxon>Bacillota</taxon>
        <taxon>Bacilli</taxon>
        <taxon>Bacillales</taxon>
        <taxon>Fictibacillaceae</taxon>
        <taxon>Fictibacillus</taxon>
    </lineage>
</organism>
<evidence type="ECO:0008006" key="4">
    <source>
        <dbReference type="Google" id="ProtNLM"/>
    </source>
</evidence>
<dbReference type="RefSeq" id="WP_290398990.1">
    <property type="nucleotide sequence ID" value="NZ_JAUHLN010000001.1"/>
</dbReference>
<keyword evidence="1" id="KW-0472">Membrane</keyword>
<evidence type="ECO:0000313" key="3">
    <source>
        <dbReference type="Proteomes" id="UP001168694"/>
    </source>
</evidence>
<reference evidence="2" key="1">
    <citation type="submission" date="2023-06" db="EMBL/GenBank/DDBJ databases">
        <title>Draft Genome Sequences of Representative Paenibacillus Polymyxa, Bacillus cereus, Fictibacillus sp., and Brevibacillus agri Strains Isolated from Amazonian Dark Earth.</title>
        <authorList>
            <person name="Pellegrinetti T.A."/>
            <person name="Cunha I.C.M."/>
            <person name="Chaves M.G."/>
            <person name="Freitas A.S."/>
            <person name="Silva A.V.R."/>
            <person name="Tsai S.M."/>
            <person name="Mendes L.W."/>
        </authorList>
    </citation>
    <scope>NUCLEOTIDE SEQUENCE</scope>
    <source>
        <strain evidence="2">CENA-BCM004</strain>
    </source>
</reference>
<dbReference type="Proteomes" id="UP001168694">
    <property type="component" value="Unassembled WGS sequence"/>
</dbReference>
<evidence type="ECO:0000256" key="1">
    <source>
        <dbReference type="SAM" id="Phobius"/>
    </source>
</evidence>
<evidence type="ECO:0000313" key="2">
    <source>
        <dbReference type="EMBL" id="MDN4072912.1"/>
    </source>
</evidence>
<gene>
    <name evidence="2" type="ORF">QYF49_07710</name>
</gene>
<keyword evidence="3" id="KW-1185">Reference proteome</keyword>
<keyword evidence="1" id="KW-0812">Transmembrane</keyword>
<sequence>MKQEFLIKTGLLMVAIFIIATVWFGFRTIDDQATMIDSLTNKVKRQKVQITLLKANKQQESRQTIQSEDKNIEESVNVFVQSLYQVKKNQLNERREKAKEVLTQDMFQKYFPEAERDEKYQYEHEIGDSTVYTRVHGENGSAIVTFEETIVSLAHGQKESAQVTLEVYLQKEGRKWLVNRFQQLKAEPLN</sequence>
<keyword evidence="1" id="KW-1133">Transmembrane helix</keyword>
<comment type="caution">
    <text evidence="2">The sequence shown here is derived from an EMBL/GenBank/DDBJ whole genome shotgun (WGS) entry which is preliminary data.</text>
</comment>
<name>A0ABT8E4S6_9BACL</name>
<dbReference type="EMBL" id="JAUHLN010000001">
    <property type="protein sequence ID" value="MDN4072912.1"/>
    <property type="molecule type" value="Genomic_DNA"/>
</dbReference>
<feature type="transmembrane region" description="Helical" evidence="1">
    <location>
        <begin position="6"/>
        <end position="26"/>
    </location>
</feature>
<accession>A0ABT8E4S6</accession>
<proteinExistence type="predicted"/>
<protein>
    <recommendedName>
        <fullName evidence="4">MerR family transcriptional regulator</fullName>
    </recommendedName>
</protein>